<feature type="region of interest" description="Disordered" evidence="1">
    <location>
        <begin position="44"/>
        <end position="66"/>
    </location>
</feature>
<accession>A0A1F5XZJ5</accession>
<sequence length="66" mass="7264">MAVEEAYNLVAVKLLSPKSIVPRTKIVDGLFTFELRVMTQPEARLKMDTPDPGSSMPGHVPVQVRA</sequence>
<comment type="caution">
    <text evidence="2">The sequence shown here is derived from an EMBL/GenBank/DDBJ whole genome shotgun (WGS) entry which is preliminary data.</text>
</comment>
<gene>
    <name evidence="2" type="ORF">A3G54_00275</name>
</gene>
<reference evidence="2 3" key="1">
    <citation type="journal article" date="2016" name="Nat. Commun.">
        <title>Thousands of microbial genomes shed light on interconnected biogeochemical processes in an aquifer system.</title>
        <authorList>
            <person name="Anantharaman K."/>
            <person name="Brown C.T."/>
            <person name="Hug L.A."/>
            <person name="Sharon I."/>
            <person name="Castelle C.J."/>
            <person name="Probst A.J."/>
            <person name="Thomas B.C."/>
            <person name="Singh A."/>
            <person name="Wilkins M.J."/>
            <person name="Karaoz U."/>
            <person name="Brodie E.L."/>
            <person name="Williams K.H."/>
            <person name="Hubbard S.S."/>
            <person name="Banfield J.F."/>
        </authorList>
    </citation>
    <scope>NUCLEOTIDE SEQUENCE [LARGE SCALE GENOMIC DNA]</scope>
</reference>
<proteinExistence type="predicted"/>
<dbReference type="AlphaFoldDB" id="A0A1F5XZJ5"/>
<organism evidence="2 3">
    <name type="scientific">Candidatus Giovannonibacteria bacterium RIFCSPLOWO2_12_FULL_44_15</name>
    <dbReference type="NCBI Taxonomy" id="1798364"/>
    <lineage>
        <taxon>Bacteria</taxon>
        <taxon>Candidatus Giovannoniibacteriota</taxon>
    </lineage>
</organism>
<evidence type="ECO:0000313" key="2">
    <source>
        <dbReference type="EMBL" id="OGF93328.1"/>
    </source>
</evidence>
<name>A0A1F5XZJ5_9BACT</name>
<evidence type="ECO:0000256" key="1">
    <source>
        <dbReference type="SAM" id="MobiDB-lite"/>
    </source>
</evidence>
<evidence type="ECO:0000313" key="3">
    <source>
        <dbReference type="Proteomes" id="UP000178894"/>
    </source>
</evidence>
<dbReference type="Proteomes" id="UP000178894">
    <property type="component" value="Unassembled WGS sequence"/>
</dbReference>
<protein>
    <submittedName>
        <fullName evidence="2">Uncharacterized protein</fullName>
    </submittedName>
</protein>
<dbReference type="EMBL" id="MFIQ01000022">
    <property type="protein sequence ID" value="OGF93328.1"/>
    <property type="molecule type" value="Genomic_DNA"/>
</dbReference>